<protein>
    <submittedName>
        <fullName evidence="6">Extracellular solute-binding protein</fullName>
    </submittedName>
</protein>
<dbReference type="Gene3D" id="3.40.190.10">
    <property type="entry name" value="Periplasmic binding protein-like II"/>
    <property type="match status" value="2"/>
</dbReference>
<keyword evidence="3 5" id="KW-0732">Signal</keyword>
<dbReference type="RefSeq" id="WP_274373380.1">
    <property type="nucleotide sequence ID" value="NZ_CP072943.1"/>
</dbReference>
<dbReference type="SUPFAM" id="SSF53850">
    <property type="entry name" value="Periplasmic binding protein-like II"/>
    <property type="match status" value="1"/>
</dbReference>
<sequence>MKRVSLLPLLLVTLLFPFFTAEASAAPKKAVVRVITWSGYAPQELLDAFTTETGYPVEVTLSNNEEMISKLRATRGGGFDLAQPSQDRISSVVEQYGLYQAIDFSRIDEGQIDPSLLKAVKENTLVKGQSYAVPHVYGTEGLVVNRAKAPDIKDFKDLLDPKYAGRVSYRLKRPTLIGMGFSLGHNPFALYGDKGAYQKFLDAMETTLIGAKPSVKTYWDNGDQLLQLLRSGEVWAASAWEQAGWKLHGENPDIDYIAPESGALGWVDTFAIPARAENLDGAYAYINFMLRPENAAFFTNRETYGTASKEAVNFLDPEIKANFTRGLPPEVLAKVNWYPPVPSGIEELEGRTLDKIKAAR</sequence>
<dbReference type="GO" id="GO:0015846">
    <property type="term" value="P:polyamine transport"/>
    <property type="evidence" value="ECO:0007669"/>
    <property type="project" value="InterPro"/>
</dbReference>
<proteinExistence type="predicted"/>
<dbReference type="EMBL" id="CP072943">
    <property type="protein sequence ID" value="QTX32165.1"/>
    <property type="molecule type" value="Genomic_DNA"/>
</dbReference>
<dbReference type="AlphaFoldDB" id="A0A9Q7AHW0"/>
<feature type="signal peptide" evidence="5">
    <location>
        <begin position="1"/>
        <end position="25"/>
    </location>
</feature>
<evidence type="ECO:0000256" key="3">
    <source>
        <dbReference type="ARBA" id="ARBA00022729"/>
    </source>
</evidence>
<dbReference type="GO" id="GO:0042597">
    <property type="term" value="C:periplasmic space"/>
    <property type="evidence" value="ECO:0007669"/>
    <property type="project" value="UniProtKB-SubCell"/>
</dbReference>
<dbReference type="PANTHER" id="PTHR30222">
    <property type="entry name" value="SPERMIDINE/PUTRESCINE-BINDING PERIPLASMIC PROTEIN"/>
    <property type="match status" value="1"/>
</dbReference>
<dbReference type="InterPro" id="IPR006059">
    <property type="entry name" value="SBP"/>
</dbReference>
<dbReference type="PANTHER" id="PTHR30222:SF17">
    <property type="entry name" value="SPERMIDINE_PUTRESCINE-BINDING PERIPLASMIC PROTEIN"/>
    <property type="match status" value="1"/>
</dbReference>
<keyword evidence="4" id="KW-0574">Periplasm</keyword>
<dbReference type="GO" id="GO:0019808">
    <property type="term" value="F:polyamine binding"/>
    <property type="evidence" value="ECO:0007669"/>
    <property type="project" value="InterPro"/>
</dbReference>
<evidence type="ECO:0000256" key="1">
    <source>
        <dbReference type="ARBA" id="ARBA00004418"/>
    </source>
</evidence>
<keyword evidence="7" id="KW-1185">Reference proteome</keyword>
<feature type="chain" id="PRO_5040421504" evidence="5">
    <location>
        <begin position="26"/>
        <end position="360"/>
    </location>
</feature>
<dbReference type="Proteomes" id="UP000671879">
    <property type="component" value="Chromosome"/>
</dbReference>
<gene>
    <name evidence="6" type="ORF">KAR29_12780</name>
</gene>
<dbReference type="InterPro" id="IPR001188">
    <property type="entry name" value="Sperm_putr-bd"/>
</dbReference>
<keyword evidence="2" id="KW-0813">Transport</keyword>
<dbReference type="KEGG" id="aram:KAR29_12780"/>
<reference evidence="7" key="1">
    <citation type="submission" date="2021-04" db="EMBL/GenBank/DDBJ databases">
        <title>A novel Synergistetes isolate from a pyrite-forming mixed culture.</title>
        <authorList>
            <person name="Bunk B."/>
            <person name="Sproer C."/>
            <person name="Spring S."/>
            <person name="Pester M."/>
        </authorList>
    </citation>
    <scope>NUCLEOTIDE SEQUENCE [LARGE SCALE GENOMIC DNA]</scope>
    <source>
        <strain evidence="7">J.5.4.2-T.3.5.2</strain>
    </source>
</reference>
<organism evidence="6 7">
    <name type="scientific">Aminithiophilus ramosus</name>
    <dbReference type="NCBI Taxonomy" id="3029084"/>
    <lineage>
        <taxon>Bacteria</taxon>
        <taxon>Thermotogati</taxon>
        <taxon>Synergistota</taxon>
        <taxon>Synergistia</taxon>
        <taxon>Synergistales</taxon>
        <taxon>Aminithiophilaceae</taxon>
        <taxon>Aminithiophilus</taxon>
    </lineage>
</organism>
<evidence type="ECO:0000256" key="4">
    <source>
        <dbReference type="ARBA" id="ARBA00022764"/>
    </source>
</evidence>
<evidence type="ECO:0000313" key="7">
    <source>
        <dbReference type="Proteomes" id="UP000671879"/>
    </source>
</evidence>
<evidence type="ECO:0000256" key="2">
    <source>
        <dbReference type="ARBA" id="ARBA00022448"/>
    </source>
</evidence>
<accession>A0A9Q7AHW0</accession>
<dbReference type="Pfam" id="PF13416">
    <property type="entry name" value="SBP_bac_8"/>
    <property type="match status" value="1"/>
</dbReference>
<name>A0A9Q7AHW0_9BACT</name>
<evidence type="ECO:0000256" key="5">
    <source>
        <dbReference type="SAM" id="SignalP"/>
    </source>
</evidence>
<evidence type="ECO:0000313" key="6">
    <source>
        <dbReference type="EMBL" id="QTX32165.1"/>
    </source>
</evidence>
<comment type="subcellular location">
    <subcellularLocation>
        <location evidence="1">Periplasm</location>
    </subcellularLocation>
</comment>
<dbReference type="PRINTS" id="PR00909">
    <property type="entry name" value="SPERMDNBNDNG"/>
</dbReference>